<organism evidence="2 3">
    <name type="scientific">Dorcoceras hygrometricum</name>
    <dbReference type="NCBI Taxonomy" id="472368"/>
    <lineage>
        <taxon>Eukaryota</taxon>
        <taxon>Viridiplantae</taxon>
        <taxon>Streptophyta</taxon>
        <taxon>Embryophyta</taxon>
        <taxon>Tracheophyta</taxon>
        <taxon>Spermatophyta</taxon>
        <taxon>Magnoliopsida</taxon>
        <taxon>eudicotyledons</taxon>
        <taxon>Gunneridae</taxon>
        <taxon>Pentapetalae</taxon>
        <taxon>asterids</taxon>
        <taxon>lamiids</taxon>
        <taxon>Lamiales</taxon>
        <taxon>Gesneriaceae</taxon>
        <taxon>Didymocarpoideae</taxon>
        <taxon>Trichosporeae</taxon>
        <taxon>Loxocarpinae</taxon>
        <taxon>Dorcoceras</taxon>
    </lineage>
</organism>
<accession>A0A2Z7BWX6</accession>
<evidence type="ECO:0000256" key="1">
    <source>
        <dbReference type="SAM" id="MobiDB-lite"/>
    </source>
</evidence>
<dbReference type="AlphaFoldDB" id="A0A2Z7BWX6"/>
<dbReference type="EMBL" id="KV001729">
    <property type="protein sequence ID" value="KZV38796.1"/>
    <property type="molecule type" value="Genomic_DNA"/>
</dbReference>
<evidence type="ECO:0000313" key="2">
    <source>
        <dbReference type="EMBL" id="KZV38796.1"/>
    </source>
</evidence>
<feature type="compositionally biased region" description="Polar residues" evidence="1">
    <location>
        <begin position="56"/>
        <end position="65"/>
    </location>
</feature>
<evidence type="ECO:0000313" key="3">
    <source>
        <dbReference type="Proteomes" id="UP000250235"/>
    </source>
</evidence>
<sequence>MYRELAEDLARDDEDQLESLFKKMEVERDDEDQQMKKSEKMKRRRPGDSADGLALMTSSMTSSQSADEDCSAGAPNYEVVDPSEVEEGEM</sequence>
<feature type="compositionally biased region" description="Acidic residues" evidence="1">
    <location>
        <begin position="81"/>
        <end position="90"/>
    </location>
</feature>
<proteinExistence type="predicted"/>
<gene>
    <name evidence="2" type="ORF">F511_20335</name>
</gene>
<protein>
    <submittedName>
        <fullName evidence="2">Uncharacterized protein</fullName>
    </submittedName>
</protein>
<reference evidence="2 3" key="1">
    <citation type="journal article" date="2015" name="Proc. Natl. Acad. Sci. U.S.A.">
        <title>The resurrection genome of Boea hygrometrica: A blueprint for survival of dehydration.</title>
        <authorList>
            <person name="Xiao L."/>
            <person name="Yang G."/>
            <person name="Zhang L."/>
            <person name="Yang X."/>
            <person name="Zhao S."/>
            <person name="Ji Z."/>
            <person name="Zhou Q."/>
            <person name="Hu M."/>
            <person name="Wang Y."/>
            <person name="Chen M."/>
            <person name="Xu Y."/>
            <person name="Jin H."/>
            <person name="Xiao X."/>
            <person name="Hu G."/>
            <person name="Bao F."/>
            <person name="Hu Y."/>
            <person name="Wan P."/>
            <person name="Li L."/>
            <person name="Deng X."/>
            <person name="Kuang T."/>
            <person name="Xiang C."/>
            <person name="Zhu J.K."/>
            <person name="Oliver M.J."/>
            <person name="He Y."/>
        </authorList>
    </citation>
    <scope>NUCLEOTIDE SEQUENCE [LARGE SCALE GENOMIC DNA]</scope>
    <source>
        <strain evidence="3">cv. XS01</strain>
    </source>
</reference>
<keyword evidence="3" id="KW-1185">Reference proteome</keyword>
<name>A0A2Z7BWX6_9LAMI</name>
<feature type="region of interest" description="Disordered" evidence="1">
    <location>
        <begin position="22"/>
        <end position="90"/>
    </location>
</feature>
<dbReference type="Proteomes" id="UP000250235">
    <property type="component" value="Unassembled WGS sequence"/>
</dbReference>